<dbReference type="RefSeq" id="WP_028599185.1">
    <property type="nucleotide sequence ID" value="NZ_BIMM01000039.1"/>
</dbReference>
<dbReference type="GO" id="GO:0005886">
    <property type="term" value="C:plasma membrane"/>
    <property type="evidence" value="ECO:0007669"/>
    <property type="project" value="UniProtKB-SubCell"/>
</dbReference>
<keyword evidence="2 7" id="KW-0813">Transport</keyword>
<dbReference type="SUPFAM" id="SSF161098">
    <property type="entry name" value="MetI-like"/>
    <property type="match status" value="1"/>
</dbReference>
<comment type="similarity">
    <text evidence="7">Belongs to the binding-protein-dependent transport system permease family.</text>
</comment>
<evidence type="ECO:0000256" key="1">
    <source>
        <dbReference type="ARBA" id="ARBA00004651"/>
    </source>
</evidence>
<dbReference type="CDD" id="cd06261">
    <property type="entry name" value="TM_PBP2"/>
    <property type="match status" value="1"/>
</dbReference>
<keyword evidence="10" id="KW-1185">Reference proteome</keyword>
<comment type="subcellular location">
    <subcellularLocation>
        <location evidence="1 7">Cell membrane</location>
        <topology evidence="1 7">Multi-pass membrane protein</topology>
    </subcellularLocation>
</comment>
<gene>
    <name evidence="9" type="ORF">B8V81_1341</name>
</gene>
<evidence type="ECO:0000313" key="9">
    <source>
        <dbReference type="EMBL" id="PLT47117.1"/>
    </source>
</evidence>
<keyword evidence="3" id="KW-1003">Cell membrane</keyword>
<evidence type="ECO:0000256" key="2">
    <source>
        <dbReference type="ARBA" id="ARBA00022448"/>
    </source>
</evidence>
<evidence type="ECO:0000259" key="8">
    <source>
        <dbReference type="PROSITE" id="PS50928"/>
    </source>
</evidence>
<feature type="transmembrane region" description="Helical" evidence="7">
    <location>
        <begin position="9"/>
        <end position="30"/>
    </location>
</feature>
<dbReference type="Pfam" id="PF00528">
    <property type="entry name" value="BPD_transp_1"/>
    <property type="match status" value="1"/>
</dbReference>
<comment type="caution">
    <text evidence="9">The sequence shown here is derived from an EMBL/GenBank/DDBJ whole genome shotgun (WGS) entry which is preliminary data.</text>
</comment>
<dbReference type="InterPro" id="IPR000515">
    <property type="entry name" value="MetI-like"/>
</dbReference>
<reference evidence="9 10" key="1">
    <citation type="submission" date="2017-05" db="EMBL/GenBank/DDBJ databases">
        <title>Functional genome analysis of Paenibacillus pasadenensis strain R16: insights on endophytic life style and antifungal activity.</title>
        <authorList>
            <person name="Passera A."/>
            <person name="Marcolungo L."/>
            <person name="Casati P."/>
            <person name="Brasca M."/>
            <person name="Quaglino F."/>
            <person name="Delledonne M."/>
        </authorList>
    </citation>
    <scope>NUCLEOTIDE SEQUENCE [LARGE SCALE GENOMIC DNA]</scope>
    <source>
        <strain evidence="9 10">R16</strain>
    </source>
</reference>
<dbReference type="OrthoDB" id="9771544at2"/>
<sequence>MTTSKRNQAILLLLAAIIAAVMVLPLIWMLSTGFKNDFEALSGRMDFLPRKPTLDNFRQGLGGELMNTPVLRWIANSLSVGAIGTAIVLVIDSMAAFALARLTDLPLRRLLLPMFIASLMIPGVLTFLPMYMEFNALGLINTYPALILPATAGAFGVFLLYQFFLSFPKEIEEAGRIDGVNKWQLYARILMPSAVPILVTLGIFTFMGIYNDFVWPLYATTSPEMRTITAGIAMMATGSYTQSYGKLMAMTTVAALPVVLIFILGQKSFVRAITSSGVK</sequence>
<dbReference type="AlphaFoldDB" id="A0A2N5N9T2"/>
<keyword evidence="5 7" id="KW-1133">Transmembrane helix</keyword>
<name>A0A2N5N9T2_9BACL</name>
<protein>
    <submittedName>
        <fullName evidence="9">N-Acetyl-D-glucosamine ABC transport system, permease protein 2</fullName>
    </submittedName>
</protein>
<evidence type="ECO:0000256" key="4">
    <source>
        <dbReference type="ARBA" id="ARBA00022692"/>
    </source>
</evidence>
<evidence type="ECO:0000256" key="5">
    <source>
        <dbReference type="ARBA" id="ARBA00022989"/>
    </source>
</evidence>
<feature type="domain" description="ABC transmembrane type-1" evidence="8">
    <location>
        <begin position="74"/>
        <end position="265"/>
    </location>
</feature>
<dbReference type="GO" id="GO:0055085">
    <property type="term" value="P:transmembrane transport"/>
    <property type="evidence" value="ECO:0007669"/>
    <property type="project" value="InterPro"/>
</dbReference>
<feature type="transmembrane region" description="Helical" evidence="7">
    <location>
        <begin position="110"/>
        <end position="131"/>
    </location>
</feature>
<accession>A0A2N5N9T2</accession>
<evidence type="ECO:0000256" key="7">
    <source>
        <dbReference type="RuleBase" id="RU363032"/>
    </source>
</evidence>
<evidence type="ECO:0000313" key="10">
    <source>
        <dbReference type="Proteomes" id="UP000234789"/>
    </source>
</evidence>
<dbReference type="Gene3D" id="1.10.3720.10">
    <property type="entry name" value="MetI-like"/>
    <property type="match status" value="1"/>
</dbReference>
<dbReference type="Proteomes" id="UP000234789">
    <property type="component" value="Unassembled WGS sequence"/>
</dbReference>
<keyword evidence="4 7" id="KW-0812">Transmembrane</keyword>
<dbReference type="PANTHER" id="PTHR43744:SF12">
    <property type="entry name" value="ABC TRANSPORTER PERMEASE PROTEIN MG189-RELATED"/>
    <property type="match status" value="1"/>
</dbReference>
<dbReference type="PANTHER" id="PTHR43744">
    <property type="entry name" value="ABC TRANSPORTER PERMEASE PROTEIN MG189-RELATED-RELATED"/>
    <property type="match status" value="1"/>
</dbReference>
<feature type="transmembrane region" description="Helical" evidence="7">
    <location>
        <begin position="73"/>
        <end position="98"/>
    </location>
</feature>
<dbReference type="EMBL" id="NFEZ01000003">
    <property type="protein sequence ID" value="PLT47117.1"/>
    <property type="molecule type" value="Genomic_DNA"/>
</dbReference>
<proteinExistence type="inferred from homology"/>
<dbReference type="PROSITE" id="PS50928">
    <property type="entry name" value="ABC_TM1"/>
    <property type="match status" value="1"/>
</dbReference>
<organism evidence="9 10">
    <name type="scientific">Paenibacillus pasadenensis</name>
    <dbReference type="NCBI Taxonomy" id="217090"/>
    <lineage>
        <taxon>Bacteria</taxon>
        <taxon>Bacillati</taxon>
        <taxon>Bacillota</taxon>
        <taxon>Bacilli</taxon>
        <taxon>Bacillales</taxon>
        <taxon>Paenibacillaceae</taxon>
        <taxon>Paenibacillus</taxon>
    </lineage>
</organism>
<evidence type="ECO:0000256" key="6">
    <source>
        <dbReference type="ARBA" id="ARBA00023136"/>
    </source>
</evidence>
<dbReference type="InterPro" id="IPR035906">
    <property type="entry name" value="MetI-like_sf"/>
</dbReference>
<evidence type="ECO:0000256" key="3">
    <source>
        <dbReference type="ARBA" id="ARBA00022475"/>
    </source>
</evidence>
<keyword evidence="6 7" id="KW-0472">Membrane</keyword>
<feature type="transmembrane region" description="Helical" evidence="7">
    <location>
        <begin position="143"/>
        <end position="164"/>
    </location>
</feature>
<feature type="transmembrane region" description="Helical" evidence="7">
    <location>
        <begin position="244"/>
        <end position="265"/>
    </location>
</feature>
<feature type="transmembrane region" description="Helical" evidence="7">
    <location>
        <begin position="185"/>
        <end position="210"/>
    </location>
</feature>